<proteinExistence type="inferred from homology"/>
<dbReference type="Proteomes" id="UP000320390">
    <property type="component" value="Chromosome"/>
</dbReference>
<dbReference type="InterPro" id="IPR036291">
    <property type="entry name" value="NAD(P)-bd_dom_sf"/>
</dbReference>
<dbReference type="Gene3D" id="1.10.285.10">
    <property type="entry name" value="Glutamate Dehydrogenase, chain A, domain 3"/>
    <property type="match status" value="2"/>
</dbReference>
<dbReference type="InterPro" id="IPR046346">
    <property type="entry name" value="Aminoacid_DH-like_N_sf"/>
</dbReference>
<dbReference type="EMBL" id="CP036434">
    <property type="protein sequence ID" value="QDV09908.1"/>
    <property type="molecule type" value="Genomic_DNA"/>
</dbReference>
<dbReference type="GO" id="GO:0004354">
    <property type="term" value="F:glutamate dehydrogenase (NADP+) activity"/>
    <property type="evidence" value="ECO:0007669"/>
    <property type="project" value="TreeGrafter"/>
</dbReference>
<dbReference type="FunFam" id="3.40.50.10860:FF:000002">
    <property type="entry name" value="Glutamate dehydrogenase"/>
    <property type="match status" value="1"/>
</dbReference>
<feature type="binding site" evidence="6">
    <location>
        <position position="380"/>
    </location>
    <ligand>
        <name>substrate</name>
    </ligand>
</feature>
<evidence type="ECO:0000256" key="1">
    <source>
        <dbReference type="ARBA" id="ARBA00006382"/>
    </source>
</evidence>
<dbReference type="Pfam" id="PF00208">
    <property type="entry name" value="ELFV_dehydrog"/>
    <property type="match status" value="1"/>
</dbReference>
<evidence type="ECO:0000256" key="7">
    <source>
        <dbReference type="PIRSR" id="PIRSR000185-3"/>
    </source>
</evidence>
<dbReference type="FunFam" id="1.10.285.10:FF:000001">
    <property type="entry name" value="Glutamate dehydrogenase"/>
    <property type="match status" value="1"/>
</dbReference>
<dbReference type="Gene3D" id="3.40.50.720">
    <property type="entry name" value="NAD(P)-binding Rossmann-like Domain"/>
    <property type="match status" value="1"/>
</dbReference>
<keyword evidence="3 4" id="KW-0560">Oxidoreductase</keyword>
<dbReference type="PIRSF" id="PIRSF000185">
    <property type="entry name" value="Glu_DH"/>
    <property type="match status" value="1"/>
</dbReference>
<name>A0A518F0N7_9BACT</name>
<evidence type="ECO:0000256" key="6">
    <source>
        <dbReference type="PIRSR" id="PIRSR000185-2"/>
    </source>
</evidence>
<dbReference type="GO" id="GO:0000166">
    <property type="term" value="F:nucleotide binding"/>
    <property type="evidence" value="ECO:0007669"/>
    <property type="project" value="UniProtKB-KW"/>
</dbReference>
<feature type="domain" description="Glutamate/phenylalanine/leucine/valine/L-tryptophan dehydrogenase C-terminal" evidence="9">
    <location>
        <begin position="202"/>
        <end position="447"/>
    </location>
</feature>
<protein>
    <recommendedName>
        <fullName evidence="4">Glutamate dehydrogenase</fullName>
    </recommendedName>
</protein>
<dbReference type="PANTHER" id="PTHR43571:SF1">
    <property type="entry name" value="NADP-SPECIFIC GLUTAMATE DEHYDROGENASE 1-RELATED"/>
    <property type="match status" value="1"/>
</dbReference>
<keyword evidence="6" id="KW-0547">Nucleotide-binding</keyword>
<accession>A0A518F0N7</accession>
<evidence type="ECO:0000256" key="5">
    <source>
        <dbReference type="PIRSR" id="PIRSR000185-1"/>
    </source>
</evidence>
<dbReference type="RefSeq" id="WP_145205141.1">
    <property type="nucleotide sequence ID" value="NZ_CP036434.1"/>
</dbReference>
<evidence type="ECO:0000259" key="9">
    <source>
        <dbReference type="SMART" id="SM00839"/>
    </source>
</evidence>
<dbReference type="SMART" id="SM00839">
    <property type="entry name" value="ELFV_dehydrog"/>
    <property type="match status" value="1"/>
</dbReference>
<feature type="binding site" evidence="6">
    <location>
        <position position="165"/>
    </location>
    <ligand>
        <name>substrate</name>
    </ligand>
</feature>
<evidence type="ECO:0000256" key="3">
    <source>
        <dbReference type="ARBA" id="ARBA00023002"/>
    </source>
</evidence>
<dbReference type="Gene3D" id="3.40.50.10860">
    <property type="entry name" value="Leucine Dehydrogenase, chain A, domain 1"/>
    <property type="match status" value="1"/>
</dbReference>
<feature type="binding site" evidence="6">
    <location>
        <position position="241"/>
    </location>
    <ligand>
        <name>NAD(+)</name>
        <dbReference type="ChEBI" id="CHEBI:57540"/>
    </ligand>
</feature>
<dbReference type="InterPro" id="IPR014362">
    <property type="entry name" value="Glu_DH"/>
</dbReference>
<dbReference type="SUPFAM" id="SSF53223">
    <property type="entry name" value="Aminoacid dehydrogenase-like, N-terminal domain"/>
    <property type="match status" value="1"/>
</dbReference>
<dbReference type="FunFam" id="3.40.50.720:FF:000030">
    <property type="entry name" value="Glutamate dehydrogenase"/>
    <property type="match status" value="1"/>
</dbReference>
<keyword evidence="11" id="KW-1185">Reference proteome</keyword>
<evidence type="ECO:0000256" key="8">
    <source>
        <dbReference type="RuleBase" id="RU004417"/>
    </source>
</evidence>
<dbReference type="GO" id="GO:0005829">
    <property type="term" value="C:cytosol"/>
    <property type="evidence" value="ECO:0007669"/>
    <property type="project" value="TreeGrafter"/>
</dbReference>
<evidence type="ECO:0000256" key="4">
    <source>
        <dbReference type="PIRNR" id="PIRNR000185"/>
    </source>
</evidence>
<feature type="binding site" evidence="6">
    <location>
        <position position="209"/>
    </location>
    <ligand>
        <name>NAD(+)</name>
        <dbReference type="ChEBI" id="CHEBI:57540"/>
    </ligand>
</feature>
<dbReference type="InterPro" id="IPR050724">
    <property type="entry name" value="Glu_Leu_Phe_Val_DH"/>
</dbReference>
<reference evidence="10 11" key="1">
    <citation type="submission" date="2019-02" db="EMBL/GenBank/DDBJ databases">
        <title>Deep-cultivation of Planctomycetes and their phenomic and genomic characterization uncovers novel biology.</title>
        <authorList>
            <person name="Wiegand S."/>
            <person name="Jogler M."/>
            <person name="Boedeker C."/>
            <person name="Pinto D."/>
            <person name="Vollmers J."/>
            <person name="Rivas-Marin E."/>
            <person name="Kohn T."/>
            <person name="Peeters S.H."/>
            <person name="Heuer A."/>
            <person name="Rast P."/>
            <person name="Oberbeckmann S."/>
            <person name="Bunk B."/>
            <person name="Jeske O."/>
            <person name="Meyerdierks A."/>
            <person name="Storesund J.E."/>
            <person name="Kallscheuer N."/>
            <person name="Luecker S."/>
            <person name="Lage O.M."/>
            <person name="Pohl T."/>
            <person name="Merkel B.J."/>
            <person name="Hornburger P."/>
            <person name="Mueller R.-W."/>
            <person name="Bruemmer F."/>
            <person name="Labrenz M."/>
            <person name="Spormann A.M."/>
            <person name="Op den Camp H."/>
            <person name="Overmann J."/>
            <person name="Amann R."/>
            <person name="Jetten M.S.M."/>
            <person name="Mascher T."/>
            <person name="Medema M.H."/>
            <person name="Devos D.P."/>
            <person name="Kaster A.-K."/>
            <person name="Ovreas L."/>
            <person name="Rohde M."/>
            <person name="Galperin M.Y."/>
            <person name="Jogler C."/>
        </authorList>
    </citation>
    <scope>NUCLEOTIDE SEQUENCE [LARGE SCALE GENOMIC DNA]</scope>
    <source>
        <strain evidence="10 11">Poly30</strain>
    </source>
</reference>
<feature type="binding site" evidence="6">
    <location>
        <position position="90"/>
    </location>
    <ligand>
        <name>substrate</name>
    </ligand>
</feature>
<sequence length="449" mass="48526">MCASVSVLVDEVRSVDPHQSEFHQAVKEVLESVVPVVHAHDEYRRAKVLPRLLEPDRIVRFRVTWEDDEGEVHVHRGWRVQHTNALGPYKGGLQLHPTVNEGVLKFLAFEQTFKNALTGLPLGAGKGGSDFDPKGRSDREVMRFCQAFMTQLWRYIGADTDVPAGDIGVGAREIGYLFGQYKRLAGQWSGAMTGKAMGMGGIPMRTEATGYGAVLFGSHALKHVRDETLAGKRAAVSGAGNVALYAAEKLIAREAKVITLSDSDGLLRIPGGLDPAGWEAIREIKVDRRGSLSDVPAVLDGTEFVPEGKPWGEACDFAFPCATQNELDEGDAKALLENGVRMVVEGANMPCTQGAIARFRDSEVIFAPGKAANAGGVAVSGLEMAQNAGKNPWSRERTEEELETIMQEIHDRCVEEPTAKTDGGVDYLRGANVAGFRRVADSMVASGLV</sequence>
<dbReference type="OrthoDB" id="9803297at2"/>
<comment type="subunit">
    <text evidence="2">Homohexamer.</text>
</comment>
<keyword evidence="6" id="KW-0520">NAD</keyword>
<evidence type="ECO:0000313" key="11">
    <source>
        <dbReference type="Proteomes" id="UP000320390"/>
    </source>
</evidence>
<dbReference type="InterPro" id="IPR006095">
    <property type="entry name" value="Glu/Leu/Phe/Val/Trp_DH"/>
</dbReference>
<dbReference type="InterPro" id="IPR006096">
    <property type="entry name" value="Glu/Leu/Phe/Val/Trp_DH_C"/>
</dbReference>
<dbReference type="SUPFAM" id="SSF51735">
    <property type="entry name" value="NAD(P)-binding Rossmann-fold domains"/>
    <property type="match status" value="1"/>
</dbReference>
<comment type="similarity">
    <text evidence="1 4 8">Belongs to the Glu/Leu/Phe/Val dehydrogenases family.</text>
</comment>
<evidence type="ECO:0000256" key="2">
    <source>
        <dbReference type="ARBA" id="ARBA00011643"/>
    </source>
</evidence>
<feature type="binding site" evidence="6">
    <location>
        <position position="111"/>
    </location>
    <ligand>
        <name>substrate</name>
    </ligand>
</feature>
<feature type="binding site" evidence="6">
    <location>
        <position position="114"/>
    </location>
    <ligand>
        <name>substrate</name>
    </ligand>
</feature>
<dbReference type="PANTHER" id="PTHR43571">
    <property type="entry name" value="NADP-SPECIFIC GLUTAMATE DEHYDROGENASE 1-RELATED"/>
    <property type="match status" value="1"/>
</dbReference>
<dbReference type="Pfam" id="PF02812">
    <property type="entry name" value="ELFV_dehydrog_N"/>
    <property type="match status" value="1"/>
</dbReference>
<dbReference type="PRINTS" id="PR00082">
    <property type="entry name" value="GLFDHDRGNASE"/>
</dbReference>
<feature type="site" description="Important for catalysis" evidence="7">
    <location>
        <position position="166"/>
    </location>
</feature>
<dbReference type="GO" id="GO:0006537">
    <property type="term" value="P:glutamate biosynthetic process"/>
    <property type="evidence" value="ECO:0007669"/>
    <property type="project" value="TreeGrafter"/>
</dbReference>
<feature type="active site" description="Proton donor" evidence="5">
    <location>
        <position position="126"/>
    </location>
</feature>
<evidence type="ECO:0000313" key="10">
    <source>
        <dbReference type="EMBL" id="QDV09908.1"/>
    </source>
</evidence>
<organism evidence="10 11">
    <name type="scientific">Saltatorellus ferox</name>
    <dbReference type="NCBI Taxonomy" id="2528018"/>
    <lineage>
        <taxon>Bacteria</taxon>
        <taxon>Pseudomonadati</taxon>
        <taxon>Planctomycetota</taxon>
        <taxon>Planctomycetia</taxon>
        <taxon>Planctomycetia incertae sedis</taxon>
        <taxon>Saltatorellus</taxon>
    </lineage>
</organism>
<gene>
    <name evidence="10" type="primary">gdhA_3</name>
    <name evidence="10" type="ORF">Poly30_54690</name>
</gene>
<dbReference type="AlphaFoldDB" id="A0A518F0N7"/>
<dbReference type="NCBIfam" id="NF006929">
    <property type="entry name" value="PRK09414.1"/>
    <property type="match status" value="1"/>
</dbReference>
<dbReference type="InterPro" id="IPR006097">
    <property type="entry name" value="Glu/Leu/Phe/Val/Trp_DH_dimer"/>
</dbReference>